<dbReference type="OrthoDB" id="5565451at2"/>
<dbReference type="InterPro" id="IPR036721">
    <property type="entry name" value="RCK_C_sf"/>
</dbReference>
<dbReference type="Proteomes" id="UP000246569">
    <property type="component" value="Unassembled WGS sequence"/>
</dbReference>
<organism evidence="2 3">
    <name type="scientific">Plasticicumulans acidivorans</name>
    <dbReference type="NCBI Taxonomy" id="886464"/>
    <lineage>
        <taxon>Bacteria</taxon>
        <taxon>Pseudomonadati</taxon>
        <taxon>Pseudomonadota</taxon>
        <taxon>Gammaproteobacteria</taxon>
        <taxon>Candidatus Competibacteraceae</taxon>
        <taxon>Plasticicumulans</taxon>
    </lineage>
</organism>
<protein>
    <submittedName>
        <fullName evidence="2">Voltage-gated potassium channel</fullName>
    </submittedName>
</protein>
<reference evidence="2 3" key="1">
    <citation type="submission" date="2018-05" db="EMBL/GenBank/DDBJ databases">
        <title>Genomic Encyclopedia of Type Strains, Phase IV (KMG-IV): sequencing the most valuable type-strain genomes for metagenomic binning, comparative biology and taxonomic classification.</title>
        <authorList>
            <person name="Goeker M."/>
        </authorList>
    </citation>
    <scope>NUCLEOTIDE SEQUENCE [LARGE SCALE GENOMIC DNA]</scope>
    <source>
        <strain evidence="2 3">DSM 23606</strain>
    </source>
</reference>
<evidence type="ECO:0000259" key="1">
    <source>
        <dbReference type="PROSITE" id="PS51202"/>
    </source>
</evidence>
<comment type="caution">
    <text evidence="2">The sequence shown here is derived from an EMBL/GenBank/DDBJ whole genome shotgun (WGS) entry which is preliminary data.</text>
</comment>
<dbReference type="PANTHER" id="PTHR43833">
    <property type="entry name" value="POTASSIUM CHANNEL PROTEIN 2-RELATED-RELATED"/>
    <property type="match status" value="1"/>
</dbReference>
<keyword evidence="3" id="KW-1185">Reference proteome</keyword>
<dbReference type="RefSeq" id="WP_110017193.1">
    <property type="nucleotide sequence ID" value="NZ_QGTJ01000002.1"/>
</dbReference>
<dbReference type="Gene3D" id="3.30.70.1450">
    <property type="entry name" value="Regulator of K+ conductance, C-terminal domain"/>
    <property type="match status" value="1"/>
</dbReference>
<dbReference type="EMBL" id="QGTJ01000002">
    <property type="protein sequence ID" value="PWV64536.1"/>
    <property type="molecule type" value="Genomic_DNA"/>
</dbReference>
<dbReference type="Gene3D" id="3.40.50.720">
    <property type="entry name" value="NAD(P)-binding Rossmann-like Domain"/>
    <property type="match status" value="1"/>
</dbReference>
<dbReference type="PROSITE" id="PS51202">
    <property type="entry name" value="RCK_C"/>
    <property type="match status" value="1"/>
</dbReference>
<name>A0A317MZK1_9GAMM</name>
<dbReference type="SUPFAM" id="SSF51735">
    <property type="entry name" value="NAD(P)-binding Rossmann-fold domains"/>
    <property type="match status" value="1"/>
</dbReference>
<evidence type="ECO:0000313" key="2">
    <source>
        <dbReference type="EMBL" id="PWV64536.1"/>
    </source>
</evidence>
<accession>A0A317MZK1</accession>
<dbReference type="PANTHER" id="PTHR43833:SF9">
    <property type="entry name" value="POTASSIUM CHANNEL PROTEIN YUGO-RELATED"/>
    <property type="match status" value="1"/>
</dbReference>
<dbReference type="InterPro" id="IPR006037">
    <property type="entry name" value="RCK_C"/>
</dbReference>
<dbReference type="GO" id="GO:0008324">
    <property type="term" value="F:monoatomic cation transmembrane transporter activity"/>
    <property type="evidence" value="ECO:0007669"/>
    <property type="project" value="InterPro"/>
</dbReference>
<sequence>MKPRRIAIFGYNKLGQEVARHLCRTPCELLIVDNDAEALARAGERGFDTVRCDYTDDSELARVGIGRDIDLIFCLLGDEAQNVFLVISVRALAPDMVIVAATDSIGSEQKLRAAGADKVIDPFAIAGARISDLLERPMVMDILEQTVFGQADLEMAEVPVVREGGLVGQRLSEVSVRGACNLVVVGLVRSGADREVRFATEDWHYRLSAGDMLLLVGPAADLERFRAEAAALDASRGR</sequence>
<keyword evidence="2" id="KW-0407">Ion channel</keyword>
<proteinExistence type="predicted"/>
<keyword evidence="2" id="KW-0813">Transport</keyword>
<gene>
    <name evidence="2" type="ORF">C7443_102185</name>
</gene>
<keyword evidence="2" id="KW-0406">Ion transport</keyword>
<dbReference type="InterPro" id="IPR036291">
    <property type="entry name" value="NAD(P)-bd_dom_sf"/>
</dbReference>
<dbReference type="SUPFAM" id="SSF116726">
    <property type="entry name" value="TrkA C-terminal domain-like"/>
    <property type="match status" value="1"/>
</dbReference>
<dbReference type="InterPro" id="IPR003148">
    <property type="entry name" value="RCK_N"/>
</dbReference>
<dbReference type="AlphaFoldDB" id="A0A317MZK1"/>
<dbReference type="Pfam" id="PF02254">
    <property type="entry name" value="TrkA_N"/>
    <property type="match status" value="1"/>
</dbReference>
<evidence type="ECO:0000313" key="3">
    <source>
        <dbReference type="Proteomes" id="UP000246569"/>
    </source>
</evidence>
<feature type="domain" description="RCK C-terminal" evidence="1">
    <location>
        <begin position="143"/>
        <end position="231"/>
    </location>
</feature>
<dbReference type="InterPro" id="IPR050721">
    <property type="entry name" value="Trk_Ktr_HKT_K-transport"/>
</dbReference>
<dbReference type="GO" id="GO:0006813">
    <property type="term" value="P:potassium ion transport"/>
    <property type="evidence" value="ECO:0007669"/>
    <property type="project" value="InterPro"/>
</dbReference>